<evidence type="ECO:0000313" key="9">
    <source>
        <dbReference type="Proteomes" id="UP000078544"/>
    </source>
</evidence>
<dbReference type="STRING" id="1081109.A0A168BLH4"/>
<evidence type="ECO:0000256" key="5">
    <source>
        <dbReference type="ARBA" id="ARBA00038359"/>
    </source>
</evidence>
<dbReference type="PANTHER" id="PTHR33048:SF143">
    <property type="entry name" value="EXTRACELLULAR MEMBRANE PROTEIN CFEM DOMAIN-CONTAINING PROTEIN-RELATED"/>
    <property type="match status" value="1"/>
</dbReference>
<sequence>MTATTFCVLKACTVKESLTTKKIVAEKCNLPIRDRSPEYVITSDVLGIISGIFVIQRFVFKICTKRDIGWDDWFVLATAVSGVPSTVIITYGVAANGIGRDIWTLDFAQISKFAMYFFITENLYFLYMSLVKLSLLCFFLRIFPDEIARRLLRGTVVFVSIYGLVFVFVGTFACSPVNFFWTRWDREHTGRCLDVDSIILAHAGIGIFLDLWMLAIPLWQIKGLNLHWKKKLGVIAMFCLGTFVTIVSALRLRAVVRFGANTLNPTWDYFDVSLWSAIEVNVGIWCVCLPSFRLLLVHLFPAIGATSARSYVRSGNSRDQAVQKEFQNHTFGPVAFTTSQLSMEIRQGGIQGHHISCQKSYAVEFSDQDEIALAQLHGREAEARLNSSKGRV</sequence>
<evidence type="ECO:0000259" key="7">
    <source>
        <dbReference type="Pfam" id="PF20684"/>
    </source>
</evidence>
<evidence type="ECO:0000313" key="8">
    <source>
        <dbReference type="EMBL" id="KZZ95456.1"/>
    </source>
</evidence>
<dbReference type="InterPro" id="IPR052337">
    <property type="entry name" value="SAT4-like"/>
</dbReference>
<feature type="transmembrane region" description="Helical" evidence="6">
    <location>
        <begin position="199"/>
        <end position="220"/>
    </location>
</feature>
<evidence type="ECO:0000256" key="2">
    <source>
        <dbReference type="ARBA" id="ARBA00022692"/>
    </source>
</evidence>
<feature type="transmembrane region" description="Helical" evidence="6">
    <location>
        <begin position="72"/>
        <end position="94"/>
    </location>
</feature>
<dbReference type="InterPro" id="IPR049326">
    <property type="entry name" value="Rhodopsin_dom_fungi"/>
</dbReference>
<feature type="transmembrane region" description="Helical" evidence="6">
    <location>
        <begin position="272"/>
        <end position="292"/>
    </location>
</feature>
<dbReference type="PANTHER" id="PTHR33048">
    <property type="entry name" value="PTH11-LIKE INTEGRAL MEMBRANE PROTEIN (AFU_ORTHOLOGUE AFUA_5G11245)"/>
    <property type="match status" value="1"/>
</dbReference>
<dbReference type="AlphaFoldDB" id="A0A168BLH4"/>
<comment type="similarity">
    <text evidence="5">Belongs to the SAT4 family.</text>
</comment>
<evidence type="ECO:0000256" key="3">
    <source>
        <dbReference type="ARBA" id="ARBA00022989"/>
    </source>
</evidence>
<organism evidence="8 9">
    <name type="scientific">Moelleriella libera RCEF 2490</name>
    <dbReference type="NCBI Taxonomy" id="1081109"/>
    <lineage>
        <taxon>Eukaryota</taxon>
        <taxon>Fungi</taxon>
        <taxon>Dikarya</taxon>
        <taxon>Ascomycota</taxon>
        <taxon>Pezizomycotina</taxon>
        <taxon>Sordariomycetes</taxon>
        <taxon>Hypocreomycetidae</taxon>
        <taxon>Hypocreales</taxon>
        <taxon>Clavicipitaceae</taxon>
        <taxon>Moelleriella</taxon>
    </lineage>
</organism>
<feature type="transmembrane region" description="Helical" evidence="6">
    <location>
        <begin position="124"/>
        <end position="143"/>
    </location>
</feature>
<dbReference type="GO" id="GO:0016020">
    <property type="term" value="C:membrane"/>
    <property type="evidence" value="ECO:0007669"/>
    <property type="project" value="UniProtKB-SubCell"/>
</dbReference>
<feature type="transmembrane region" description="Helical" evidence="6">
    <location>
        <begin position="155"/>
        <end position="179"/>
    </location>
</feature>
<evidence type="ECO:0000256" key="1">
    <source>
        <dbReference type="ARBA" id="ARBA00004141"/>
    </source>
</evidence>
<accession>A0A168BLH4</accession>
<evidence type="ECO:0000256" key="6">
    <source>
        <dbReference type="SAM" id="Phobius"/>
    </source>
</evidence>
<comment type="caution">
    <text evidence="8">The sequence shown here is derived from an EMBL/GenBank/DDBJ whole genome shotgun (WGS) entry which is preliminary data.</text>
</comment>
<keyword evidence="9" id="KW-1185">Reference proteome</keyword>
<proteinExistence type="inferred from homology"/>
<dbReference type="OrthoDB" id="2496787at2759"/>
<dbReference type="Proteomes" id="UP000078544">
    <property type="component" value="Unassembled WGS sequence"/>
</dbReference>
<gene>
    <name evidence="8" type="ORF">AAL_04687</name>
</gene>
<protein>
    <submittedName>
        <fullName evidence="8">CFEM domain-containing protein</fullName>
    </submittedName>
</protein>
<dbReference type="Pfam" id="PF20684">
    <property type="entry name" value="Fung_rhodopsin"/>
    <property type="match status" value="1"/>
</dbReference>
<dbReference type="EMBL" id="AZGY01000009">
    <property type="protein sequence ID" value="KZZ95456.1"/>
    <property type="molecule type" value="Genomic_DNA"/>
</dbReference>
<feature type="domain" description="Rhodopsin" evidence="7">
    <location>
        <begin position="57"/>
        <end position="297"/>
    </location>
</feature>
<name>A0A168BLH4_9HYPO</name>
<keyword evidence="4 6" id="KW-0472">Membrane</keyword>
<keyword evidence="2 6" id="KW-0812">Transmembrane</keyword>
<reference evidence="8 9" key="1">
    <citation type="journal article" date="2016" name="Genome Biol. Evol.">
        <title>Divergent and convergent evolution of fungal pathogenicity.</title>
        <authorList>
            <person name="Shang Y."/>
            <person name="Xiao G."/>
            <person name="Zheng P."/>
            <person name="Cen K."/>
            <person name="Zhan S."/>
            <person name="Wang C."/>
        </authorList>
    </citation>
    <scope>NUCLEOTIDE SEQUENCE [LARGE SCALE GENOMIC DNA]</scope>
    <source>
        <strain evidence="8 9">RCEF 2490</strain>
    </source>
</reference>
<comment type="subcellular location">
    <subcellularLocation>
        <location evidence="1">Membrane</location>
        <topology evidence="1">Multi-pass membrane protein</topology>
    </subcellularLocation>
</comment>
<keyword evidence="3 6" id="KW-1133">Transmembrane helix</keyword>
<feature type="transmembrane region" description="Helical" evidence="6">
    <location>
        <begin position="39"/>
        <end position="60"/>
    </location>
</feature>
<feature type="transmembrane region" description="Helical" evidence="6">
    <location>
        <begin position="232"/>
        <end position="252"/>
    </location>
</feature>
<evidence type="ECO:0000256" key="4">
    <source>
        <dbReference type="ARBA" id="ARBA00023136"/>
    </source>
</evidence>